<evidence type="ECO:0000313" key="2">
    <source>
        <dbReference type="EMBL" id="KNZ45025.1"/>
    </source>
</evidence>
<protein>
    <submittedName>
        <fullName evidence="2">Uncharacterized protein</fullName>
    </submittedName>
</protein>
<accession>A0A0L6UB49</accession>
<sequence length="728" mass="83591">MQWWEFWAKIVQYWDKRCVHCGTLGAAGSGWPERRGQSEGRVCQAGISVCKEWKRGSQWEIEEREVKGVVEWKFVVEWEFAAEWELVAEKALEGEWVPECQTSVRSRHYSIQFQCQGSNYQEAYSSFLHLPFMINHSISTIKNYFDTLKKSIKTNLLGLAITSFPHPTLTNTESSIASSSLKYLISSSMFVFLMILSLLLLLLVLLNHLLSQSPIFLIIYILILLRYALFLYFSSSSSLFSLTVIDILSLQFGFIYSNKIWCTRIAPIELQSSGSQFSATLTFRSNHFWERTLLGTCMQVVSGPVMALFFEPQKIFLNEGKIYKILVIFKNPIELEGLECKMISLEAQIILHHHEKLDENPGIVKPINLNGPFFPIRLVVQPANHAFWMRDPLDFALLVCRGHTSQIPIGIGGFGINPKNANLVGLHPIPLGNWMGIKTPKRGLDQIPKLNPQGSCIKIEFPPPPPPRGRKLRFSDISLKIHTTSTSTPHLHHQKPITPPPTHQLQITTFCCLFSVISIFSFNWLKIMNTSYYFRKSYLVCLPSQPRKLDQNKLEKNSNKLINKSATPTAAPANLNKKNKLKKKLNRLNNLNFKLKGYLLFQRRNAFFNQGIFLGTWLCMFLYFVILDFFAHCHYQVNHSYFFILFLCWSFLCDFFVGLERRKTTEKGKPCDESNFSRLIGFPLSANRNFNQLRSGTLRLTIPTTNILLLKILELMLKTTVSPQLSTT</sequence>
<feature type="transmembrane region" description="Helical" evidence="1">
    <location>
        <begin position="639"/>
        <end position="659"/>
    </location>
</feature>
<name>A0A0L6UB49_9BASI</name>
<evidence type="ECO:0000313" key="3">
    <source>
        <dbReference type="Proteomes" id="UP000037035"/>
    </source>
</evidence>
<evidence type="ECO:0000256" key="1">
    <source>
        <dbReference type="SAM" id="Phobius"/>
    </source>
</evidence>
<dbReference type="AlphaFoldDB" id="A0A0L6UB49"/>
<feature type="transmembrane region" description="Helical" evidence="1">
    <location>
        <begin position="215"/>
        <end position="233"/>
    </location>
</feature>
<feature type="transmembrane region" description="Helical" evidence="1">
    <location>
        <begin position="606"/>
        <end position="627"/>
    </location>
</feature>
<feature type="transmembrane region" description="Helical" evidence="1">
    <location>
        <begin position="183"/>
        <end position="206"/>
    </location>
</feature>
<comment type="caution">
    <text evidence="2">The sequence shown here is derived from an EMBL/GenBank/DDBJ whole genome shotgun (WGS) entry which is preliminary data.</text>
</comment>
<keyword evidence="1" id="KW-0812">Transmembrane</keyword>
<keyword evidence="3" id="KW-1185">Reference proteome</keyword>
<gene>
    <name evidence="2" type="ORF">VP01_855g2</name>
</gene>
<dbReference type="VEuPathDB" id="FungiDB:VP01_855g2"/>
<reference evidence="2 3" key="1">
    <citation type="submission" date="2015-08" db="EMBL/GenBank/DDBJ databases">
        <title>Next Generation Sequencing and Analysis of the Genome of Puccinia sorghi L Schw, the Causal Agent of Maize Common Rust.</title>
        <authorList>
            <person name="Rochi L."/>
            <person name="Burguener G."/>
            <person name="Darino M."/>
            <person name="Turjanski A."/>
            <person name="Kreff E."/>
            <person name="Dieguez M.J."/>
            <person name="Sacco F."/>
        </authorList>
    </citation>
    <scope>NUCLEOTIDE SEQUENCE [LARGE SCALE GENOMIC DNA]</scope>
    <source>
        <strain evidence="2 3">RO10H11247</strain>
    </source>
</reference>
<keyword evidence="1" id="KW-1133">Transmembrane helix</keyword>
<proteinExistence type="predicted"/>
<dbReference type="Proteomes" id="UP000037035">
    <property type="component" value="Unassembled WGS sequence"/>
</dbReference>
<organism evidence="2 3">
    <name type="scientific">Puccinia sorghi</name>
    <dbReference type="NCBI Taxonomy" id="27349"/>
    <lineage>
        <taxon>Eukaryota</taxon>
        <taxon>Fungi</taxon>
        <taxon>Dikarya</taxon>
        <taxon>Basidiomycota</taxon>
        <taxon>Pucciniomycotina</taxon>
        <taxon>Pucciniomycetes</taxon>
        <taxon>Pucciniales</taxon>
        <taxon>Pucciniaceae</taxon>
        <taxon>Puccinia</taxon>
    </lineage>
</organism>
<dbReference type="EMBL" id="LAVV01014115">
    <property type="protein sequence ID" value="KNZ45025.1"/>
    <property type="molecule type" value="Genomic_DNA"/>
</dbReference>
<keyword evidence="1" id="KW-0472">Membrane</keyword>
<feature type="transmembrane region" description="Helical" evidence="1">
    <location>
        <begin position="505"/>
        <end position="525"/>
    </location>
</feature>